<dbReference type="Gene3D" id="3.40.1050.10">
    <property type="entry name" value="Carbonic anhydrase"/>
    <property type="match status" value="1"/>
</dbReference>
<dbReference type="EMBL" id="UINC01219088">
    <property type="protein sequence ID" value="SVE46400.1"/>
    <property type="molecule type" value="Genomic_DNA"/>
</dbReference>
<dbReference type="GO" id="GO:0008270">
    <property type="term" value="F:zinc ion binding"/>
    <property type="evidence" value="ECO:0007669"/>
    <property type="project" value="InterPro"/>
</dbReference>
<dbReference type="PANTHER" id="PTHR11002:SF76">
    <property type="entry name" value="CARBONIC ANHYDRASE"/>
    <property type="match status" value="1"/>
</dbReference>
<dbReference type="InterPro" id="IPR015892">
    <property type="entry name" value="Carbonic_anhydrase_CS"/>
</dbReference>
<sequence length="170" mass="18139">MESWKKSLAHLRAGNKRFCNQVPPAEVGNLSLHQAQQKPFAAILCCADSRVAPEIIFHQGLGQLFVVSVAGNVVGSMQAGSLELAVDKFDVPLIVILGHTDCNAVRAAMSYSGDHDSPTDEILSLIHANLARNSATDDEDAALIANTTQAADTLLARSSVIREAYSEGRI</sequence>
<dbReference type="PROSITE" id="PS00704">
    <property type="entry name" value="PROK_CO2_ANHYDRASE_1"/>
    <property type="match status" value="1"/>
</dbReference>
<evidence type="ECO:0000256" key="2">
    <source>
        <dbReference type="ARBA" id="ARBA00006217"/>
    </source>
</evidence>
<name>A0A383DQ90_9ZZZZ</name>
<dbReference type="Pfam" id="PF00484">
    <property type="entry name" value="Pro_CA"/>
    <property type="match status" value="1"/>
</dbReference>
<feature type="non-terminal residue" evidence="8">
    <location>
        <position position="170"/>
    </location>
</feature>
<keyword evidence="4" id="KW-0479">Metal-binding</keyword>
<gene>
    <name evidence="8" type="ORF">METZ01_LOCUS499254</name>
</gene>
<dbReference type="GO" id="GO:0004089">
    <property type="term" value="F:carbonate dehydratase activity"/>
    <property type="evidence" value="ECO:0007669"/>
    <property type="project" value="UniProtKB-EC"/>
</dbReference>
<comment type="catalytic activity">
    <reaction evidence="7">
        <text>hydrogencarbonate + H(+) = CO2 + H2O</text>
        <dbReference type="Rhea" id="RHEA:10748"/>
        <dbReference type="ChEBI" id="CHEBI:15377"/>
        <dbReference type="ChEBI" id="CHEBI:15378"/>
        <dbReference type="ChEBI" id="CHEBI:16526"/>
        <dbReference type="ChEBI" id="CHEBI:17544"/>
        <dbReference type="EC" id="4.2.1.1"/>
    </reaction>
</comment>
<dbReference type="GO" id="GO:0015976">
    <property type="term" value="P:carbon utilization"/>
    <property type="evidence" value="ECO:0007669"/>
    <property type="project" value="InterPro"/>
</dbReference>
<dbReference type="EC" id="4.2.1.1" evidence="3"/>
<protein>
    <recommendedName>
        <fullName evidence="3">carbonic anhydrase</fullName>
        <ecNumber evidence="3">4.2.1.1</ecNumber>
    </recommendedName>
</protein>
<evidence type="ECO:0000256" key="3">
    <source>
        <dbReference type="ARBA" id="ARBA00012925"/>
    </source>
</evidence>
<evidence type="ECO:0000313" key="8">
    <source>
        <dbReference type="EMBL" id="SVE46400.1"/>
    </source>
</evidence>
<keyword evidence="6" id="KW-0456">Lyase</keyword>
<evidence type="ECO:0000256" key="4">
    <source>
        <dbReference type="ARBA" id="ARBA00022723"/>
    </source>
</evidence>
<dbReference type="SMART" id="SM00947">
    <property type="entry name" value="Pro_CA"/>
    <property type="match status" value="1"/>
</dbReference>
<dbReference type="InterPro" id="IPR001765">
    <property type="entry name" value="Carbonic_anhydrase"/>
</dbReference>
<evidence type="ECO:0000256" key="6">
    <source>
        <dbReference type="ARBA" id="ARBA00023239"/>
    </source>
</evidence>
<dbReference type="AlphaFoldDB" id="A0A383DQ90"/>
<accession>A0A383DQ90</accession>
<organism evidence="8">
    <name type="scientific">marine metagenome</name>
    <dbReference type="NCBI Taxonomy" id="408172"/>
    <lineage>
        <taxon>unclassified sequences</taxon>
        <taxon>metagenomes</taxon>
        <taxon>ecological metagenomes</taxon>
    </lineage>
</organism>
<dbReference type="PANTHER" id="PTHR11002">
    <property type="entry name" value="CARBONIC ANHYDRASE"/>
    <property type="match status" value="1"/>
</dbReference>
<dbReference type="InterPro" id="IPR036874">
    <property type="entry name" value="Carbonic_anhydrase_sf"/>
</dbReference>
<comment type="similarity">
    <text evidence="2">Belongs to the beta-class carbonic anhydrase family.</text>
</comment>
<evidence type="ECO:0000256" key="1">
    <source>
        <dbReference type="ARBA" id="ARBA00001947"/>
    </source>
</evidence>
<keyword evidence="5" id="KW-0862">Zinc</keyword>
<dbReference type="SUPFAM" id="SSF53056">
    <property type="entry name" value="beta-carbonic anhydrase, cab"/>
    <property type="match status" value="1"/>
</dbReference>
<evidence type="ECO:0000256" key="5">
    <source>
        <dbReference type="ARBA" id="ARBA00022833"/>
    </source>
</evidence>
<comment type="cofactor">
    <cofactor evidence="1">
        <name>Zn(2+)</name>
        <dbReference type="ChEBI" id="CHEBI:29105"/>
    </cofactor>
</comment>
<proteinExistence type="inferred from homology"/>
<reference evidence="8" key="1">
    <citation type="submission" date="2018-05" db="EMBL/GenBank/DDBJ databases">
        <authorList>
            <person name="Lanie J.A."/>
            <person name="Ng W.-L."/>
            <person name="Kazmierczak K.M."/>
            <person name="Andrzejewski T.M."/>
            <person name="Davidsen T.M."/>
            <person name="Wayne K.J."/>
            <person name="Tettelin H."/>
            <person name="Glass J.I."/>
            <person name="Rusch D."/>
            <person name="Podicherti R."/>
            <person name="Tsui H.-C.T."/>
            <person name="Winkler M.E."/>
        </authorList>
    </citation>
    <scope>NUCLEOTIDE SEQUENCE</scope>
</reference>
<evidence type="ECO:0000256" key="7">
    <source>
        <dbReference type="ARBA" id="ARBA00048348"/>
    </source>
</evidence>